<sequence length="122" mass="11983">MNITKVHYNPAQQVTAKAKNALAAGQFVVIAGAMDGRNPVVDVAGANATPFGVIAHDVAAGDYAVVYRAGHILEATASASITAGAQLSTAASGKVATASDGPAVALALTDATANNPVTVALL</sequence>
<name>A0A220NQQ0_9CAUD</name>
<keyword evidence="2" id="KW-1185">Reference proteome</keyword>
<evidence type="ECO:0000313" key="2">
    <source>
        <dbReference type="Proteomes" id="UP000226097"/>
    </source>
</evidence>
<dbReference type="KEGG" id="vg:40104334"/>
<evidence type="ECO:0008006" key="3">
    <source>
        <dbReference type="Google" id="ProtNLM"/>
    </source>
</evidence>
<dbReference type="RefSeq" id="YP_009626520.1">
    <property type="nucleotide sequence ID" value="NC_042139.2"/>
</dbReference>
<dbReference type="InterPro" id="IPR011231">
    <property type="entry name" value="Phage_VT1-Sakai_H0018"/>
</dbReference>
<dbReference type="EMBL" id="MF197383">
    <property type="protein sequence ID" value="ASJ78967.1"/>
    <property type="molecule type" value="Genomic_DNA"/>
</dbReference>
<evidence type="ECO:0000313" key="1">
    <source>
        <dbReference type="EMBL" id="ASJ78967.1"/>
    </source>
</evidence>
<dbReference type="Proteomes" id="UP000226097">
    <property type="component" value="Segment"/>
</dbReference>
<organism evidence="1 2">
    <name type="scientific">Corynebacterium phage Poushou</name>
    <dbReference type="NCBI Taxonomy" id="2015851"/>
    <lineage>
        <taxon>Viruses</taxon>
        <taxon>Duplodnaviria</taxon>
        <taxon>Heunggongvirae</taxon>
        <taxon>Uroviricota</taxon>
        <taxon>Caudoviricetes</taxon>
        <taxon>Poushouvirus</taxon>
        <taxon>Poushouvirus Poushou</taxon>
    </lineage>
</organism>
<gene>
    <name evidence="1" type="primary">8</name>
    <name evidence="1" type="ORF">PBI_POUSHOU_8</name>
</gene>
<dbReference type="GeneID" id="40104334"/>
<proteinExistence type="predicted"/>
<dbReference type="Pfam" id="PF09956">
    <property type="entry name" value="Phage_cement_2"/>
    <property type="match status" value="1"/>
</dbReference>
<protein>
    <recommendedName>
        <fullName evidence="3">Scaffolding protein</fullName>
    </recommendedName>
</protein>
<reference evidence="1" key="1">
    <citation type="submission" date="2017-06" db="EMBL/GenBank/DDBJ databases">
        <authorList>
            <person name="Guerrero Bustamante C.A."/>
            <person name="Bowman C.A."/>
            <person name="Russell D.A."/>
            <person name="Pope W.A."/>
            <person name="Jacobs-Sera D."/>
            <person name="Hatfull G.F."/>
        </authorList>
    </citation>
    <scope>NUCLEOTIDE SEQUENCE [LARGE SCALE GENOMIC DNA]</scope>
</reference>
<accession>A0A220NQQ0</accession>